<gene>
    <name evidence="1" type="ORF">CLOSTASPAR_00322</name>
</gene>
<name>C0CTM4_9FIRM</name>
<sequence length="219" mass="24700">MTGKKEETMRKLRNILLLAAAISLFTGFSAYAENYWWVNALGEWGYRANDGNLRDGWYWIDGNRDGSAECYYFQLYSLLTDTVTPDGYQVNGQGAWTVDGVVQTRRTGDTAGAYSSSYAYDFGKANPDTPGGRIPLAENGRAFDKSVGRAEQRGWVEDQGWRYIRDNGTYIIGEWSWINHKCYCFDGNGVMYADTVTPDGYQVNDQGQWVVDGAVQTDW</sequence>
<comment type="caution">
    <text evidence="1">The sequence shown here is derived from an EMBL/GenBank/DDBJ whole genome shotgun (WGS) entry which is preliminary data.</text>
</comment>
<accession>C0CTM4</accession>
<keyword evidence="2" id="KW-1185">Reference proteome</keyword>
<dbReference type="EMBL" id="ACCJ01000017">
    <property type="protein sequence ID" value="EEG57519.1"/>
    <property type="molecule type" value="Genomic_DNA"/>
</dbReference>
<dbReference type="Proteomes" id="UP000004756">
    <property type="component" value="Unassembled WGS sequence"/>
</dbReference>
<evidence type="ECO:0000313" key="1">
    <source>
        <dbReference type="EMBL" id="EEG57519.1"/>
    </source>
</evidence>
<evidence type="ECO:0000313" key="2">
    <source>
        <dbReference type="Proteomes" id="UP000004756"/>
    </source>
</evidence>
<protein>
    <recommendedName>
        <fullName evidence="3">Cell wall-binding repeat protein</fullName>
    </recommendedName>
</protein>
<evidence type="ECO:0008006" key="3">
    <source>
        <dbReference type="Google" id="ProtNLM"/>
    </source>
</evidence>
<dbReference type="HOGENOM" id="CLU_107943_0_0_9"/>
<dbReference type="AlphaFoldDB" id="C0CTM4"/>
<dbReference type="SUPFAM" id="SSF69360">
    <property type="entry name" value="Cell wall binding repeat"/>
    <property type="match status" value="2"/>
</dbReference>
<dbReference type="Gene3D" id="2.10.270.10">
    <property type="entry name" value="Cholin Binding"/>
    <property type="match status" value="2"/>
</dbReference>
<organism evidence="1 2">
    <name type="scientific">[Clostridium] asparagiforme DSM 15981</name>
    <dbReference type="NCBI Taxonomy" id="518636"/>
    <lineage>
        <taxon>Bacteria</taxon>
        <taxon>Bacillati</taxon>
        <taxon>Bacillota</taxon>
        <taxon>Clostridia</taxon>
        <taxon>Lachnospirales</taxon>
        <taxon>Lachnospiraceae</taxon>
        <taxon>Enterocloster</taxon>
    </lineage>
</organism>
<reference evidence="1 2" key="1">
    <citation type="submission" date="2009-02" db="EMBL/GenBank/DDBJ databases">
        <title>Draft genome sequence of Clostridium asparagiforme (DSM 15981).</title>
        <authorList>
            <person name="Sudarsanam P."/>
            <person name="Ley R."/>
            <person name="Guruge J."/>
            <person name="Turnbaugh P.J."/>
            <person name="Mahowald M."/>
            <person name="Liep D."/>
            <person name="Gordon J."/>
        </authorList>
    </citation>
    <scope>NUCLEOTIDE SEQUENCE [LARGE SCALE GENOMIC DNA]</scope>
    <source>
        <strain evidence="1 2">DSM 15981</strain>
    </source>
</reference>
<proteinExistence type="predicted"/>